<dbReference type="InterPro" id="IPR010982">
    <property type="entry name" value="Lambda_DNA-bd_dom_sf"/>
</dbReference>
<dbReference type="Gene3D" id="1.10.260.40">
    <property type="entry name" value="lambda repressor-like DNA-binding domains"/>
    <property type="match status" value="1"/>
</dbReference>
<name>A0A1I2Y7S6_9FIRM</name>
<dbReference type="SUPFAM" id="SSF52540">
    <property type="entry name" value="P-loop containing nucleoside triphosphate hydrolases"/>
    <property type="match status" value="1"/>
</dbReference>
<keyword evidence="3" id="KW-1185">Reference proteome</keyword>
<dbReference type="PANTHER" id="PTHR35894:SF5">
    <property type="entry name" value="MU-LIKE PROPHAGE FLUMU DNA TRANSPOSITION PROTEIN B"/>
    <property type="match status" value="1"/>
</dbReference>
<reference evidence="3" key="1">
    <citation type="submission" date="2016-10" db="EMBL/GenBank/DDBJ databases">
        <authorList>
            <person name="Varghese N."/>
            <person name="Submissions S."/>
        </authorList>
    </citation>
    <scope>NUCLEOTIDE SEQUENCE [LARGE SCALE GENOMIC DNA]</scope>
    <source>
        <strain evidence="3">DSM 17038</strain>
    </source>
</reference>
<dbReference type="EMBL" id="FOOX01000020">
    <property type="protein sequence ID" value="SFH21818.1"/>
    <property type="molecule type" value="Genomic_DNA"/>
</dbReference>
<dbReference type="Pfam" id="PF01381">
    <property type="entry name" value="HTH_3"/>
    <property type="match status" value="1"/>
</dbReference>
<dbReference type="GO" id="GO:0003677">
    <property type="term" value="F:DNA binding"/>
    <property type="evidence" value="ECO:0007669"/>
    <property type="project" value="InterPro"/>
</dbReference>
<evidence type="ECO:0000259" key="1">
    <source>
        <dbReference type="PROSITE" id="PS50943"/>
    </source>
</evidence>
<evidence type="ECO:0000313" key="2">
    <source>
        <dbReference type="EMBL" id="SFH21818.1"/>
    </source>
</evidence>
<organism evidence="2 3">
    <name type="scientific">Desulfotruncus arcticus DSM 17038</name>
    <dbReference type="NCBI Taxonomy" id="1121424"/>
    <lineage>
        <taxon>Bacteria</taxon>
        <taxon>Bacillati</taxon>
        <taxon>Bacillota</taxon>
        <taxon>Clostridia</taxon>
        <taxon>Eubacteriales</taxon>
        <taxon>Desulfallaceae</taxon>
        <taxon>Desulfotruncus</taxon>
    </lineage>
</organism>
<dbReference type="PANTHER" id="PTHR35894">
    <property type="entry name" value="GENERAL SECRETION PATHWAY PROTEIN A-RELATED"/>
    <property type="match status" value="1"/>
</dbReference>
<dbReference type="STRING" id="341036.SAMN05660649_04297"/>
<dbReference type="OrthoDB" id="2557960at2"/>
<dbReference type="RefSeq" id="WP_092474220.1">
    <property type="nucleotide sequence ID" value="NZ_FOOX01000020.1"/>
</dbReference>
<proteinExistence type="predicted"/>
<dbReference type="PROSITE" id="PS50943">
    <property type="entry name" value="HTH_CROC1"/>
    <property type="match status" value="1"/>
</dbReference>
<dbReference type="AlphaFoldDB" id="A0A1I2Y7S6"/>
<feature type="domain" description="HTH cro/C1-type" evidence="1">
    <location>
        <begin position="20"/>
        <end position="53"/>
    </location>
</feature>
<dbReference type="Proteomes" id="UP000199337">
    <property type="component" value="Unassembled WGS sequence"/>
</dbReference>
<dbReference type="InterPro" id="IPR027417">
    <property type="entry name" value="P-loop_NTPase"/>
</dbReference>
<dbReference type="CDD" id="cd00093">
    <property type="entry name" value="HTH_XRE"/>
    <property type="match status" value="1"/>
</dbReference>
<protein>
    <recommendedName>
        <fullName evidence="1">HTH cro/C1-type domain-containing protein</fullName>
    </recommendedName>
</protein>
<gene>
    <name evidence="2" type="ORF">SAMN05660649_04297</name>
</gene>
<dbReference type="GO" id="GO:0016887">
    <property type="term" value="F:ATP hydrolysis activity"/>
    <property type="evidence" value="ECO:0007669"/>
    <property type="project" value="InterPro"/>
</dbReference>
<accession>A0A1I2Y7S6</accession>
<dbReference type="InterPro" id="IPR049945">
    <property type="entry name" value="AAA_22"/>
</dbReference>
<dbReference type="InterPro" id="IPR052026">
    <property type="entry name" value="ExeA_AAA_ATPase_DNA-bind"/>
</dbReference>
<dbReference type="InterPro" id="IPR001387">
    <property type="entry name" value="Cro/C1-type_HTH"/>
</dbReference>
<sequence length="320" mass="36162">MEAAAKIYSIAPQDVARMAKDFMEKSGLTITEVAREINYHRTALSRYLNGKYESDTTDIQAKLTQFLRERGKVVTPITQAPKLQKPEFFESRDASGIIAVCSTCQDFTGLGVVVGKSGYGKSRTLEYYTKMPRVAYVECDDIMSCRDMVEAIEKALGIPSGYGTIWKRVNGIKEFFNFNKGYLLIIDEADKLISKYTQKKMEILRSIFDQSDVGLVVAGEPKLESQVKGYLARFANRVDNYYSLQGLTKKEVMEYLEPFPFTDEALQEMIKRATNSQTGCFRLMDRTLNNIIRLMDGQDGEGITEITLDTIAKASNMMML</sequence>
<dbReference type="Pfam" id="PF13401">
    <property type="entry name" value="AAA_22"/>
    <property type="match status" value="1"/>
</dbReference>
<dbReference type="Gene3D" id="3.40.50.300">
    <property type="entry name" value="P-loop containing nucleotide triphosphate hydrolases"/>
    <property type="match status" value="1"/>
</dbReference>
<dbReference type="SUPFAM" id="SSF47413">
    <property type="entry name" value="lambda repressor-like DNA-binding domains"/>
    <property type="match status" value="1"/>
</dbReference>
<dbReference type="SMART" id="SM00530">
    <property type="entry name" value="HTH_XRE"/>
    <property type="match status" value="1"/>
</dbReference>
<evidence type="ECO:0000313" key="3">
    <source>
        <dbReference type="Proteomes" id="UP000199337"/>
    </source>
</evidence>